<organism evidence="5 6">
    <name type="scientific">Metarhizium anisopliae (strain ARSEF 549)</name>
    <dbReference type="NCBI Taxonomy" id="3151832"/>
    <lineage>
        <taxon>Eukaryota</taxon>
        <taxon>Fungi</taxon>
        <taxon>Dikarya</taxon>
        <taxon>Ascomycota</taxon>
        <taxon>Pezizomycotina</taxon>
        <taxon>Sordariomycetes</taxon>
        <taxon>Hypocreomycetidae</taxon>
        <taxon>Hypocreales</taxon>
        <taxon>Clavicipitaceae</taxon>
        <taxon>Metarhizium</taxon>
    </lineage>
</organism>
<dbReference type="InterPro" id="IPR007052">
    <property type="entry name" value="CS_dom"/>
</dbReference>
<feature type="non-terminal residue" evidence="5">
    <location>
        <position position="1"/>
    </location>
</feature>
<dbReference type="PROSITE" id="PS51048">
    <property type="entry name" value="SGS"/>
    <property type="match status" value="1"/>
</dbReference>
<feature type="compositionally biased region" description="Basic and acidic residues" evidence="2">
    <location>
        <begin position="338"/>
        <end position="349"/>
    </location>
</feature>
<reference evidence="5 6" key="1">
    <citation type="journal article" date="2014" name="Proc. Natl. Acad. Sci. U.S.A.">
        <title>Trajectory and genomic determinants of fungal-pathogen speciation and host adaptation.</title>
        <authorList>
            <person name="Hu X."/>
            <person name="Xiao G."/>
            <person name="Zheng P."/>
            <person name="Shang Y."/>
            <person name="Su Y."/>
            <person name="Zhang X."/>
            <person name="Liu X."/>
            <person name="Zhan S."/>
            <person name="St Leger R.J."/>
            <person name="Wang C."/>
        </authorList>
    </citation>
    <scope>NUCLEOTIDE SEQUENCE [LARGE SCALE GENOMIC DNA]</scope>
    <source>
        <strain evidence="5 6">ARSEF 549</strain>
    </source>
</reference>
<dbReference type="Proteomes" id="UP000031186">
    <property type="component" value="Unassembled WGS sequence"/>
</dbReference>
<evidence type="ECO:0000313" key="5">
    <source>
        <dbReference type="EMBL" id="KID64347.1"/>
    </source>
</evidence>
<protein>
    <submittedName>
        <fullName evidence="5">SGT1 and CS domain containing protein</fullName>
    </submittedName>
</protein>
<dbReference type="GO" id="GO:0051087">
    <property type="term" value="F:protein-folding chaperone binding"/>
    <property type="evidence" value="ECO:0007669"/>
    <property type="project" value="InterPro"/>
</dbReference>
<sequence>MSYITQANQGLAAAEAQNWDEAITKLSKALQSSTNPAWLLARSKALVNFKRYEEALDDANLAFHKAYERNKRDLMIDAHYRRAVAYFRLGQYANADCCAIYAMRLVKGHAALEKEDVRTANSDHDGFWKPTAADAMAEAREGPSNQTKPEGAMSAQPALVGDWRRASTLRIQALAAMEKLPADDKARQATAPLVPERKELAALKADDKDMEGTTKNDVAAQKLAIPSDAPLRLQDFQTNTAMSVSIFSKGVDKEKLQVKFLPESVHLNPLVYPNGDEKEFLLETFAEIEPSSSGYTVTPSKVELRLVKKLPGKWSRVTKESPGTKEATEKDEELQALKDARPRAMDEKPTAATTQPEASKVKATTYSGPAYPSSSRTGPKNWDKIGADEDEEEETGPNDFFKKLFKGATPDQQRAMMKSFVESNGTSLSTDWSDVGSRTVETIAPEGVEAKKW</sequence>
<proteinExistence type="inferred from homology"/>
<dbReference type="InterPro" id="IPR044563">
    <property type="entry name" value="Sgt1-like"/>
</dbReference>
<evidence type="ECO:0000256" key="2">
    <source>
        <dbReference type="SAM" id="MobiDB-lite"/>
    </source>
</evidence>
<comment type="caution">
    <text evidence="5">The sequence shown here is derived from an EMBL/GenBank/DDBJ whole genome shotgun (WGS) entry which is preliminary data.</text>
</comment>
<feature type="compositionally biased region" description="Polar residues" evidence="2">
    <location>
        <begin position="351"/>
        <end position="378"/>
    </location>
</feature>
<dbReference type="InterPro" id="IPR007699">
    <property type="entry name" value="SGS_dom"/>
</dbReference>
<evidence type="ECO:0000256" key="1">
    <source>
        <dbReference type="ARBA" id="ARBA00008509"/>
    </source>
</evidence>
<dbReference type="SUPFAM" id="SSF48452">
    <property type="entry name" value="TPR-like"/>
    <property type="match status" value="1"/>
</dbReference>
<dbReference type="VEuPathDB" id="FungiDB:MAN_06521"/>
<dbReference type="SUPFAM" id="SSF49764">
    <property type="entry name" value="HSP20-like chaperones"/>
    <property type="match status" value="1"/>
</dbReference>
<evidence type="ECO:0000259" key="3">
    <source>
        <dbReference type="PROSITE" id="PS51048"/>
    </source>
</evidence>
<dbReference type="EMBL" id="AZNF01000008">
    <property type="protein sequence ID" value="KID64347.1"/>
    <property type="molecule type" value="Genomic_DNA"/>
</dbReference>
<dbReference type="PROSITE" id="PS51203">
    <property type="entry name" value="CS"/>
    <property type="match status" value="1"/>
</dbReference>
<feature type="domain" description="SGS" evidence="3">
    <location>
        <begin position="370"/>
        <end position="453"/>
    </location>
</feature>
<dbReference type="Pfam" id="PF05002">
    <property type="entry name" value="SGS"/>
    <property type="match status" value="1"/>
</dbReference>
<dbReference type="InterPro" id="IPR011990">
    <property type="entry name" value="TPR-like_helical_dom_sf"/>
</dbReference>
<name>A0A0B4F9C3_METAF</name>
<evidence type="ECO:0000259" key="4">
    <source>
        <dbReference type="PROSITE" id="PS51203"/>
    </source>
</evidence>
<dbReference type="Pfam" id="PF04969">
    <property type="entry name" value="CS"/>
    <property type="match status" value="1"/>
</dbReference>
<evidence type="ECO:0000313" key="6">
    <source>
        <dbReference type="Proteomes" id="UP000031186"/>
    </source>
</evidence>
<comment type="similarity">
    <text evidence="1">Belongs to the SGT1 family.</text>
</comment>
<dbReference type="Gene3D" id="1.25.40.10">
    <property type="entry name" value="Tetratricopeptide repeat domain"/>
    <property type="match status" value="1"/>
</dbReference>
<dbReference type="OrthoDB" id="1898560at2759"/>
<dbReference type="AlphaFoldDB" id="A0A0B4F9C3"/>
<dbReference type="InterPro" id="IPR008978">
    <property type="entry name" value="HSP20-like_chaperone"/>
</dbReference>
<feature type="domain" description="CS" evidence="4">
    <location>
        <begin position="228"/>
        <end position="318"/>
    </location>
</feature>
<dbReference type="HOGENOM" id="CLU_039532_3_1_1"/>
<feature type="region of interest" description="Disordered" evidence="2">
    <location>
        <begin position="338"/>
        <end position="399"/>
    </location>
</feature>
<dbReference type="PANTHER" id="PTHR45862">
    <property type="entry name" value="PROTEIN SGT1 HOMOLOG"/>
    <property type="match status" value="1"/>
</dbReference>
<dbReference type="CDD" id="cd06466">
    <property type="entry name" value="p23_CS_SGT1_like"/>
    <property type="match status" value="1"/>
</dbReference>
<gene>
    <name evidence="5" type="ORF">MAN_06521</name>
</gene>
<keyword evidence="6" id="KW-1185">Reference proteome</keyword>
<accession>A0A0B4F9C3</accession>
<dbReference type="Gene3D" id="2.60.40.790">
    <property type="match status" value="1"/>
</dbReference>